<evidence type="ECO:0000256" key="7">
    <source>
        <dbReference type="SAM" id="Coils"/>
    </source>
</evidence>
<dbReference type="PRINTS" id="PR00367">
    <property type="entry name" value="ETHRSPELEMNT"/>
</dbReference>
<dbReference type="AlphaFoldDB" id="A0A6A6MIM6"/>
<keyword evidence="2" id="KW-0936">Ethylene signaling pathway</keyword>
<feature type="domain" description="AP2/ERF" evidence="9">
    <location>
        <begin position="28"/>
        <end position="85"/>
    </location>
</feature>
<dbReference type="Pfam" id="PF00847">
    <property type="entry name" value="AP2"/>
    <property type="match status" value="1"/>
</dbReference>
<evidence type="ECO:0000256" key="3">
    <source>
        <dbReference type="ARBA" id="ARBA00023015"/>
    </source>
</evidence>
<dbReference type="PANTHER" id="PTHR31677:SF118">
    <property type="entry name" value="OS04G0399800 PROTEIN"/>
    <property type="match status" value="1"/>
</dbReference>
<evidence type="ECO:0000313" key="10">
    <source>
        <dbReference type="EMBL" id="KAF2311869.1"/>
    </source>
</evidence>
<keyword evidence="4" id="KW-0238">DNA-binding</keyword>
<evidence type="ECO:0000259" key="9">
    <source>
        <dbReference type="PROSITE" id="PS51032"/>
    </source>
</evidence>
<sequence length="334" mass="36718">MDFTNSSSSSSSPSKTKRKQQEQHQEVRFLGVRRRPWGRYAAEIRDPSTKERHWLGTFDTAEEAALAYDRAARSMRGFKARTNFVYSDMPGGSSVTSIISPDETQHDMSALFAPPRHYKQNETNQQLLLSQDCTFNFNASFPYASNCGLVASEDGWAQGTEAGAGGTFQPLTATMDVGGSNYCSGDNIELPPLPPDVNSSCCCGSEVGHGFWNETNVFGSSEEASDAASGSYLGFDSNEFVQQSPLFERVPPASDTVTDRLDFGNRENAVKLLEKIADAVGASANASLVQNELALLKQEKEERKDQKKHVEALQLSQLIQLLYSKEIAMRPQND</sequence>
<dbReference type="GO" id="GO:0003677">
    <property type="term" value="F:DNA binding"/>
    <property type="evidence" value="ECO:0007669"/>
    <property type="project" value="UniProtKB-KW"/>
</dbReference>
<keyword evidence="3" id="KW-0805">Transcription regulation</keyword>
<dbReference type="InterPro" id="IPR036955">
    <property type="entry name" value="AP2/ERF_dom_sf"/>
</dbReference>
<dbReference type="FunFam" id="3.30.730.10:FF:000001">
    <property type="entry name" value="Ethylene-responsive transcription factor 2"/>
    <property type="match status" value="1"/>
</dbReference>
<dbReference type="GO" id="GO:0003700">
    <property type="term" value="F:DNA-binding transcription factor activity"/>
    <property type="evidence" value="ECO:0007669"/>
    <property type="project" value="InterPro"/>
</dbReference>
<dbReference type="InterPro" id="IPR001471">
    <property type="entry name" value="AP2/ERF_dom"/>
</dbReference>
<evidence type="ECO:0000256" key="1">
    <source>
        <dbReference type="ARBA" id="ARBA00004123"/>
    </source>
</evidence>
<evidence type="ECO:0000256" key="2">
    <source>
        <dbReference type="ARBA" id="ARBA00022745"/>
    </source>
</evidence>
<comment type="caution">
    <text evidence="10">The sequence shown here is derived from an EMBL/GenBank/DDBJ whole genome shotgun (WGS) entry which is preliminary data.</text>
</comment>
<dbReference type="CDD" id="cd00018">
    <property type="entry name" value="AP2"/>
    <property type="match status" value="1"/>
</dbReference>
<protein>
    <recommendedName>
        <fullName evidence="9">AP2/ERF domain-containing protein</fullName>
    </recommendedName>
</protein>
<organism evidence="10 11">
    <name type="scientific">Hevea brasiliensis</name>
    <name type="common">Para rubber tree</name>
    <name type="synonym">Siphonia brasiliensis</name>
    <dbReference type="NCBI Taxonomy" id="3981"/>
    <lineage>
        <taxon>Eukaryota</taxon>
        <taxon>Viridiplantae</taxon>
        <taxon>Streptophyta</taxon>
        <taxon>Embryophyta</taxon>
        <taxon>Tracheophyta</taxon>
        <taxon>Spermatophyta</taxon>
        <taxon>Magnoliopsida</taxon>
        <taxon>eudicotyledons</taxon>
        <taxon>Gunneridae</taxon>
        <taxon>Pentapetalae</taxon>
        <taxon>rosids</taxon>
        <taxon>fabids</taxon>
        <taxon>Malpighiales</taxon>
        <taxon>Euphorbiaceae</taxon>
        <taxon>Crotonoideae</taxon>
        <taxon>Micrandreae</taxon>
        <taxon>Hevea</taxon>
    </lineage>
</organism>
<feature type="region of interest" description="Disordered" evidence="8">
    <location>
        <begin position="1"/>
        <end position="29"/>
    </location>
</feature>
<reference evidence="10 11" key="1">
    <citation type="journal article" date="2020" name="Mol. Plant">
        <title>The Chromosome-Based Rubber Tree Genome Provides New Insights into Spurge Genome Evolution and Rubber Biosynthesis.</title>
        <authorList>
            <person name="Liu J."/>
            <person name="Shi C."/>
            <person name="Shi C.C."/>
            <person name="Li W."/>
            <person name="Zhang Q.J."/>
            <person name="Zhang Y."/>
            <person name="Li K."/>
            <person name="Lu H.F."/>
            <person name="Shi C."/>
            <person name="Zhu S.T."/>
            <person name="Xiao Z.Y."/>
            <person name="Nan H."/>
            <person name="Yue Y."/>
            <person name="Zhu X.G."/>
            <person name="Wu Y."/>
            <person name="Hong X.N."/>
            <person name="Fan G.Y."/>
            <person name="Tong Y."/>
            <person name="Zhang D."/>
            <person name="Mao C.L."/>
            <person name="Liu Y.L."/>
            <person name="Hao S.J."/>
            <person name="Liu W.Q."/>
            <person name="Lv M.Q."/>
            <person name="Zhang H.B."/>
            <person name="Liu Y."/>
            <person name="Hu-Tang G.R."/>
            <person name="Wang J.P."/>
            <person name="Wang J.H."/>
            <person name="Sun Y.H."/>
            <person name="Ni S.B."/>
            <person name="Chen W.B."/>
            <person name="Zhang X.C."/>
            <person name="Jiao Y.N."/>
            <person name="Eichler E.E."/>
            <person name="Li G.H."/>
            <person name="Liu X."/>
            <person name="Gao L.Z."/>
        </authorList>
    </citation>
    <scope>NUCLEOTIDE SEQUENCE [LARGE SCALE GENOMIC DNA]</scope>
    <source>
        <strain evidence="11">cv. GT1</strain>
        <tissue evidence="10">Leaf</tissue>
    </source>
</reference>
<dbReference type="GO" id="GO:0009873">
    <property type="term" value="P:ethylene-activated signaling pathway"/>
    <property type="evidence" value="ECO:0007669"/>
    <property type="project" value="UniProtKB-KW"/>
</dbReference>
<dbReference type="Gene3D" id="3.30.730.10">
    <property type="entry name" value="AP2/ERF domain"/>
    <property type="match status" value="1"/>
</dbReference>
<feature type="coiled-coil region" evidence="7">
    <location>
        <begin position="286"/>
        <end position="316"/>
    </location>
</feature>
<gene>
    <name evidence="10" type="ORF">GH714_027072</name>
</gene>
<dbReference type="PANTHER" id="PTHR31677">
    <property type="entry name" value="AP2 DOMAIN CLASS TRANSCRIPTION FACTOR"/>
    <property type="match status" value="1"/>
</dbReference>
<proteinExistence type="predicted"/>
<dbReference type="SMART" id="SM00380">
    <property type="entry name" value="AP2"/>
    <property type="match status" value="1"/>
</dbReference>
<evidence type="ECO:0000256" key="6">
    <source>
        <dbReference type="ARBA" id="ARBA00023242"/>
    </source>
</evidence>
<feature type="compositionally biased region" description="Low complexity" evidence="8">
    <location>
        <begin position="1"/>
        <end position="14"/>
    </location>
</feature>
<evidence type="ECO:0000256" key="4">
    <source>
        <dbReference type="ARBA" id="ARBA00023125"/>
    </source>
</evidence>
<dbReference type="InterPro" id="IPR016177">
    <property type="entry name" value="DNA-bd_dom_sf"/>
</dbReference>
<name>A0A6A6MIM6_HEVBR</name>
<keyword evidence="5" id="KW-0804">Transcription</keyword>
<evidence type="ECO:0000256" key="8">
    <source>
        <dbReference type="SAM" id="MobiDB-lite"/>
    </source>
</evidence>
<accession>A0A6A6MIM6</accession>
<dbReference type="EMBL" id="JAAGAX010000006">
    <property type="protein sequence ID" value="KAF2311869.1"/>
    <property type="molecule type" value="Genomic_DNA"/>
</dbReference>
<dbReference type="PROSITE" id="PS51032">
    <property type="entry name" value="AP2_ERF"/>
    <property type="match status" value="1"/>
</dbReference>
<keyword evidence="11" id="KW-1185">Reference proteome</keyword>
<dbReference type="Proteomes" id="UP000467840">
    <property type="component" value="Chromosome 14"/>
</dbReference>
<dbReference type="GO" id="GO:0005634">
    <property type="term" value="C:nucleus"/>
    <property type="evidence" value="ECO:0007669"/>
    <property type="project" value="UniProtKB-SubCell"/>
</dbReference>
<comment type="subcellular location">
    <subcellularLocation>
        <location evidence="1">Nucleus</location>
    </subcellularLocation>
</comment>
<dbReference type="SUPFAM" id="SSF54171">
    <property type="entry name" value="DNA-binding domain"/>
    <property type="match status" value="1"/>
</dbReference>
<keyword evidence="6" id="KW-0539">Nucleus</keyword>
<keyword evidence="7" id="KW-0175">Coiled coil</keyword>
<evidence type="ECO:0000313" key="11">
    <source>
        <dbReference type="Proteomes" id="UP000467840"/>
    </source>
</evidence>
<evidence type="ECO:0000256" key="5">
    <source>
        <dbReference type="ARBA" id="ARBA00023163"/>
    </source>
</evidence>